<sequence length="237" mass="26157">MSKQLAIDTSSFIMGVALTDDERTVAELTTNLKKNHSLRLMPAIEQMMKEAEISPRELEKIIVAKGPGSYTGVRIGVTTAKTMAWSLGIPVVGVSSLAVLAQAGRFFHGVIVPLMDARRGQVYTGSYIAEGVEVRPRGEDRLLMLTDWLEWLSKQEQDVLFIGQDVALHKETIVERLGERACFVPGTAQLPRPAELARLGRHLQGESSPHALVPDYLQLAEAEAKWQKAQMEKDPKA</sequence>
<evidence type="ECO:0000259" key="1">
    <source>
        <dbReference type="Pfam" id="PF00814"/>
    </source>
</evidence>
<keyword evidence="3" id="KW-1185">Reference proteome</keyword>
<dbReference type="InterPro" id="IPR043129">
    <property type="entry name" value="ATPase_NBD"/>
</dbReference>
<gene>
    <name evidence="2" type="primary">tsaB</name>
    <name evidence="2" type="ORF">M3202_17305</name>
</gene>
<dbReference type="Pfam" id="PF00814">
    <property type="entry name" value="TsaD"/>
    <property type="match status" value="1"/>
</dbReference>
<dbReference type="Proteomes" id="UP001139179">
    <property type="component" value="Unassembled WGS sequence"/>
</dbReference>
<proteinExistence type="predicted"/>
<dbReference type="EMBL" id="JAMBOL010000022">
    <property type="protein sequence ID" value="MCM3715817.1"/>
    <property type="molecule type" value="Genomic_DNA"/>
</dbReference>
<dbReference type="AlphaFoldDB" id="A0A9X2DSU5"/>
<dbReference type="NCBIfam" id="TIGR03725">
    <property type="entry name" value="T6A_YeaZ"/>
    <property type="match status" value="1"/>
</dbReference>
<protein>
    <submittedName>
        <fullName evidence="2">tRNA (Adenosine(37)-N6)-threonylcarbamoyltransferase complex dimerization subunit type 1 TsaB</fullName>
        <ecNumber evidence="2">2.3.1.234</ecNumber>
    </submittedName>
</protein>
<dbReference type="SUPFAM" id="SSF53067">
    <property type="entry name" value="Actin-like ATPase domain"/>
    <property type="match status" value="2"/>
</dbReference>
<dbReference type="InterPro" id="IPR000905">
    <property type="entry name" value="Gcp-like_dom"/>
</dbReference>
<feature type="domain" description="Gcp-like" evidence="1">
    <location>
        <begin position="33"/>
        <end position="226"/>
    </location>
</feature>
<dbReference type="PANTHER" id="PTHR11735">
    <property type="entry name" value="TRNA N6-ADENOSINE THREONYLCARBAMOYLTRANSFERASE"/>
    <property type="match status" value="1"/>
</dbReference>
<dbReference type="GO" id="GO:0002949">
    <property type="term" value="P:tRNA threonylcarbamoyladenosine modification"/>
    <property type="evidence" value="ECO:0007669"/>
    <property type="project" value="InterPro"/>
</dbReference>
<evidence type="ECO:0000313" key="3">
    <source>
        <dbReference type="Proteomes" id="UP001139179"/>
    </source>
</evidence>
<name>A0A9X2DSU5_9BACI</name>
<dbReference type="PANTHER" id="PTHR11735:SF11">
    <property type="entry name" value="TRNA THREONYLCARBAMOYLADENOSINE BIOSYNTHESIS PROTEIN TSAB"/>
    <property type="match status" value="1"/>
</dbReference>
<dbReference type="InterPro" id="IPR022496">
    <property type="entry name" value="T6A_TsaB"/>
</dbReference>
<evidence type="ECO:0000313" key="2">
    <source>
        <dbReference type="EMBL" id="MCM3715817.1"/>
    </source>
</evidence>
<organism evidence="2 3">
    <name type="scientific">Halalkalibacter oceani</name>
    <dbReference type="NCBI Taxonomy" id="1653776"/>
    <lineage>
        <taxon>Bacteria</taxon>
        <taxon>Bacillati</taxon>
        <taxon>Bacillota</taxon>
        <taxon>Bacilli</taxon>
        <taxon>Bacillales</taxon>
        <taxon>Bacillaceae</taxon>
        <taxon>Halalkalibacter</taxon>
    </lineage>
</organism>
<dbReference type="CDD" id="cd24032">
    <property type="entry name" value="ASKHA_NBD_TsaB"/>
    <property type="match status" value="1"/>
</dbReference>
<keyword evidence="2" id="KW-0808">Transferase</keyword>
<reference evidence="2" key="1">
    <citation type="submission" date="2022-05" db="EMBL/GenBank/DDBJ databases">
        <title>Comparative Genomics of Spacecraft Associated Microbes.</title>
        <authorList>
            <person name="Tran M.T."/>
            <person name="Wright A."/>
            <person name="Seuylemezian A."/>
            <person name="Eisen J."/>
            <person name="Coil D."/>
        </authorList>
    </citation>
    <scope>NUCLEOTIDE SEQUENCE</scope>
    <source>
        <strain evidence="2">214.1.1</strain>
    </source>
</reference>
<dbReference type="GO" id="GO:0061711">
    <property type="term" value="F:tRNA N(6)-L-threonylcarbamoyladenine synthase activity"/>
    <property type="evidence" value="ECO:0007669"/>
    <property type="project" value="UniProtKB-EC"/>
</dbReference>
<dbReference type="EC" id="2.3.1.234" evidence="2"/>
<dbReference type="RefSeq" id="WP_251224518.1">
    <property type="nucleotide sequence ID" value="NZ_JAMBOL010000022.1"/>
</dbReference>
<dbReference type="Gene3D" id="3.30.420.40">
    <property type="match status" value="2"/>
</dbReference>
<comment type="caution">
    <text evidence="2">The sequence shown here is derived from an EMBL/GenBank/DDBJ whole genome shotgun (WGS) entry which is preliminary data.</text>
</comment>
<keyword evidence="2" id="KW-0012">Acyltransferase</keyword>
<accession>A0A9X2DSU5</accession>
<dbReference type="GO" id="GO:0005829">
    <property type="term" value="C:cytosol"/>
    <property type="evidence" value="ECO:0007669"/>
    <property type="project" value="TreeGrafter"/>
</dbReference>